<dbReference type="PROSITE" id="PS51257">
    <property type="entry name" value="PROKAR_LIPOPROTEIN"/>
    <property type="match status" value="1"/>
</dbReference>
<evidence type="ECO:0000313" key="2">
    <source>
        <dbReference type="EMBL" id="NGM83891.1"/>
    </source>
</evidence>
<name>A0A6M1PUG7_9BACL</name>
<evidence type="ECO:0000313" key="3">
    <source>
        <dbReference type="Proteomes" id="UP000480151"/>
    </source>
</evidence>
<organism evidence="2 3">
    <name type="scientific">Paenibacillus apii</name>
    <dbReference type="NCBI Taxonomy" id="1850370"/>
    <lineage>
        <taxon>Bacteria</taxon>
        <taxon>Bacillati</taxon>
        <taxon>Bacillota</taxon>
        <taxon>Bacilli</taxon>
        <taxon>Bacillales</taxon>
        <taxon>Paenibacillaceae</taxon>
        <taxon>Paenibacillus</taxon>
    </lineage>
</organism>
<evidence type="ECO:0008006" key="4">
    <source>
        <dbReference type="Google" id="ProtNLM"/>
    </source>
</evidence>
<reference evidence="2 3" key="1">
    <citation type="submission" date="2020-02" db="EMBL/GenBank/DDBJ databases">
        <authorList>
            <person name="Gao J."/>
            <person name="Sun J."/>
        </authorList>
    </citation>
    <scope>NUCLEOTIDE SEQUENCE [LARGE SCALE GENOMIC DNA]</scope>
    <source>
        <strain evidence="2 3">7124</strain>
    </source>
</reference>
<dbReference type="Proteomes" id="UP000480151">
    <property type="component" value="Unassembled WGS sequence"/>
</dbReference>
<dbReference type="RefSeq" id="WP_165099893.1">
    <property type="nucleotide sequence ID" value="NZ_JAAKGU010000007.1"/>
</dbReference>
<protein>
    <recommendedName>
        <fullName evidence="4">Nuclear transport factor 2 family protein</fullName>
    </recommendedName>
</protein>
<keyword evidence="3" id="KW-1185">Reference proteome</keyword>
<sequence length="173" mass="19349">MRVIKFITFPLLALALMIAGCSQTPASQPAKEEPPAEVEVEPLNKEKILTLLSEANEIDHQFTVGKSHTEEEIFSHYDSYFTRSYVERLILGGGNLKKQGERWVIANEGGEFLEGTFMNEIDEAAVKIDTAEDGKTVTVTNKVGDGLYAPHDEIITLIYTDSGWKINDLKWDD</sequence>
<gene>
    <name evidence="2" type="ORF">G5B47_15845</name>
</gene>
<proteinExistence type="predicted"/>
<keyword evidence="1" id="KW-0732">Signal</keyword>
<dbReference type="Gene3D" id="3.10.450.420">
    <property type="match status" value="1"/>
</dbReference>
<feature type="signal peptide" evidence="1">
    <location>
        <begin position="1"/>
        <end position="26"/>
    </location>
</feature>
<comment type="caution">
    <text evidence="2">The sequence shown here is derived from an EMBL/GenBank/DDBJ whole genome shotgun (WGS) entry which is preliminary data.</text>
</comment>
<evidence type="ECO:0000256" key="1">
    <source>
        <dbReference type="SAM" id="SignalP"/>
    </source>
</evidence>
<dbReference type="EMBL" id="JAAKGU010000007">
    <property type="protein sequence ID" value="NGM83891.1"/>
    <property type="molecule type" value="Genomic_DNA"/>
</dbReference>
<dbReference type="AlphaFoldDB" id="A0A6M1PUG7"/>
<feature type="chain" id="PRO_5038578197" description="Nuclear transport factor 2 family protein" evidence="1">
    <location>
        <begin position="27"/>
        <end position="173"/>
    </location>
</feature>
<dbReference type="InterPro" id="IPR053749">
    <property type="entry name" value="TA_system-associated_sf"/>
</dbReference>
<accession>A0A6M1PUG7</accession>